<dbReference type="InterPro" id="IPR041650">
    <property type="entry name" value="HEPN_Swt1"/>
</dbReference>
<dbReference type="Pfam" id="PF18731">
    <property type="entry name" value="HEPN_Swt1"/>
    <property type="match status" value="1"/>
</dbReference>
<proteinExistence type="predicted"/>
<reference evidence="2 3" key="1">
    <citation type="submission" date="2016-10" db="EMBL/GenBank/DDBJ databases">
        <authorList>
            <person name="de Groot N.N."/>
        </authorList>
    </citation>
    <scope>NUCLEOTIDE SEQUENCE [LARGE SCALE GENOMIC DNA]</scope>
    <source>
        <strain evidence="2 3">R5</strain>
    </source>
</reference>
<evidence type="ECO:0000313" key="2">
    <source>
        <dbReference type="EMBL" id="SDF50033.1"/>
    </source>
</evidence>
<sequence>MKASDLFQKQLEDSQRVSKQLEVFRQTDLQRLTGALAASDYLTNIQKLAAQVNLATGYFDTSRFAESARIASGAFAALKTSMAGVGGGFSEAMRRMSEVPASLKFLQESAYNFEQQFRLINQHDLAKLSGLAAQITIPKWTNVVAMAGVNSQRQLEGIRAPFIQMQDSLKSLRGFSELSAIGAAVRIVEPFEADLVENLRRDLGDWRNAEADTDDLLDDPAARVTLYEERGFNAELTDFPADGFESALTVTGIDLGAVSEALAPPPSDVVPVFNVHAYQWLFVFEREIRTFILKCLTEAGDGNWEARLPNGMREKWQEKKTKALSEGESEQPLIHYADFADYSDIILGRANWRDCFRGTFKREEAVREGFNRLRPIRLITAHMRVMTNEEWLILNLEIRRLLRAIRVL</sequence>
<dbReference type="EMBL" id="FMZW01000058">
    <property type="protein sequence ID" value="SDF50033.1"/>
    <property type="molecule type" value="Genomic_DNA"/>
</dbReference>
<organism evidence="2 3">
    <name type="scientific">Bradyrhizobium brasilense</name>
    <dbReference type="NCBI Taxonomy" id="1419277"/>
    <lineage>
        <taxon>Bacteria</taxon>
        <taxon>Pseudomonadati</taxon>
        <taxon>Pseudomonadota</taxon>
        <taxon>Alphaproteobacteria</taxon>
        <taxon>Hyphomicrobiales</taxon>
        <taxon>Nitrobacteraceae</taxon>
        <taxon>Bradyrhizobium</taxon>
    </lineage>
</organism>
<gene>
    <name evidence="2" type="ORF">SAMN05216337_105837</name>
</gene>
<evidence type="ECO:0000259" key="1">
    <source>
        <dbReference type="Pfam" id="PF18731"/>
    </source>
</evidence>
<dbReference type="RefSeq" id="WP_092089766.1">
    <property type="nucleotide sequence ID" value="NZ_FMZW01000058.1"/>
</dbReference>
<dbReference type="AlphaFoldDB" id="A0A1G7LKV3"/>
<accession>A0A1G7LKV3</accession>
<dbReference type="Proteomes" id="UP000199245">
    <property type="component" value="Unassembled WGS sequence"/>
</dbReference>
<name>A0A1G7LKV3_9BRAD</name>
<protein>
    <recommendedName>
        <fullName evidence="1">Swt1-like HEPN domain-containing protein</fullName>
    </recommendedName>
</protein>
<evidence type="ECO:0000313" key="3">
    <source>
        <dbReference type="Proteomes" id="UP000199245"/>
    </source>
</evidence>
<feature type="domain" description="Swt1-like HEPN" evidence="1">
    <location>
        <begin position="281"/>
        <end position="405"/>
    </location>
</feature>